<dbReference type="EMBL" id="QQAW01000002">
    <property type="protein sequence ID" value="RDI39427.1"/>
    <property type="molecule type" value="Genomic_DNA"/>
</dbReference>
<feature type="transmembrane region" description="Helical" evidence="1">
    <location>
        <begin position="97"/>
        <end position="119"/>
    </location>
</feature>
<keyword evidence="1" id="KW-0812">Transmembrane</keyword>
<organism evidence="2 3">
    <name type="scientific">Gluconacetobacter liquefaciens</name>
    <name type="common">Acetobacter liquefaciens</name>
    <dbReference type="NCBI Taxonomy" id="89584"/>
    <lineage>
        <taxon>Bacteria</taxon>
        <taxon>Pseudomonadati</taxon>
        <taxon>Pseudomonadota</taxon>
        <taxon>Alphaproteobacteria</taxon>
        <taxon>Acetobacterales</taxon>
        <taxon>Acetobacteraceae</taxon>
        <taxon>Gluconacetobacter</taxon>
    </lineage>
</organism>
<dbReference type="AlphaFoldDB" id="A0A370G6J0"/>
<dbReference type="RefSeq" id="WP_245948776.1">
    <property type="nucleotide sequence ID" value="NZ_BJMI01000001.1"/>
</dbReference>
<keyword evidence="3" id="KW-1185">Reference proteome</keyword>
<keyword evidence="1" id="KW-1133">Transmembrane helix</keyword>
<reference evidence="2 3" key="1">
    <citation type="submission" date="2018-07" db="EMBL/GenBank/DDBJ databases">
        <title>Genomic Encyclopedia of Type Strains, Phase IV (KMG-IV): sequencing the most valuable type-strain genomes for metagenomic binning, comparative biology and taxonomic classification.</title>
        <authorList>
            <person name="Goeker M."/>
        </authorList>
    </citation>
    <scope>NUCLEOTIDE SEQUENCE [LARGE SCALE GENOMIC DNA]</scope>
    <source>
        <strain evidence="2 3">DSM 5603</strain>
    </source>
</reference>
<dbReference type="Proteomes" id="UP000254958">
    <property type="component" value="Unassembled WGS sequence"/>
</dbReference>
<accession>A0A370G6J0</accession>
<name>A0A370G6J0_GLULI</name>
<keyword evidence="1" id="KW-0472">Membrane</keyword>
<feature type="transmembrane region" description="Helical" evidence="1">
    <location>
        <begin position="17"/>
        <end position="37"/>
    </location>
</feature>
<gene>
    <name evidence="2" type="ORF">C7453_102215</name>
</gene>
<proteinExistence type="predicted"/>
<evidence type="ECO:0000313" key="3">
    <source>
        <dbReference type="Proteomes" id="UP000254958"/>
    </source>
</evidence>
<sequence length="149" mass="16014">MQGQDACRIERSGPGRWMVALFVLCGYLGLLGIQAHALPGEMPRATLERLAGIHLAAPSLSAVCDDMPGMAMAGMPCPSDRSHDQVPDHDACPLCPLLHLSLVVLPVVLAAIFVLHRLARVRYSPARPRAPPVRRALLRPPAIGPPRTI</sequence>
<protein>
    <submittedName>
        <fullName evidence="2">DUF2946 family protein</fullName>
    </submittedName>
</protein>
<comment type="caution">
    <text evidence="2">The sequence shown here is derived from an EMBL/GenBank/DDBJ whole genome shotgun (WGS) entry which is preliminary data.</text>
</comment>
<evidence type="ECO:0000313" key="2">
    <source>
        <dbReference type="EMBL" id="RDI39427.1"/>
    </source>
</evidence>
<evidence type="ECO:0000256" key="1">
    <source>
        <dbReference type="SAM" id="Phobius"/>
    </source>
</evidence>